<dbReference type="EMBL" id="RJKL01000001">
    <property type="protein sequence ID" value="ROP31480.1"/>
    <property type="molecule type" value="Genomic_DNA"/>
</dbReference>
<name>A0A3N1GMK2_9ACTN</name>
<gene>
    <name evidence="1" type="ORF">EDD30_4389</name>
</gene>
<dbReference type="OrthoDB" id="6636929at2"/>
<sequence>MNEREHQRQLEQMHRRRSVIDLPMVALRHHAYLSPPPTDHCWRRQPRAVGIGVDDRAVALWDHHATGARLLTHHGAGANDHAAVILSGARPADFMQPLPDGQVLLVDARTRGTAESAEVWDVAGTWVLSGHCGDAVEHVLATPSGDFWIGYFDEAAASGRGLGGHGLVRFGPDMQPRWRYPFNTDLPCIDDCEALNVHEEDAYASVYRAHHLISVRGSHGVDHGKAPQGGAAALLVHGEHAVLIGGYGADYDLATPISIDAKGVQVAGDQSRLVLPDGMEIRNARWTCRGPELHAIINGSWYRASLSDFHPEA</sequence>
<comment type="caution">
    <text evidence="1">The sequence shown here is derived from an EMBL/GenBank/DDBJ whole genome shotgun (WGS) entry which is preliminary data.</text>
</comment>
<protein>
    <submittedName>
        <fullName evidence="1">Uncharacterized protein</fullName>
    </submittedName>
</protein>
<organism evidence="1 2">
    <name type="scientific">Couchioplanes caeruleus</name>
    <dbReference type="NCBI Taxonomy" id="56438"/>
    <lineage>
        <taxon>Bacteria</taxon>
        <taxon>Bacillati</taxon>
        <taxon>Actinomycetota</taxon>
        <taxon>Actinomycetes</taxon>
        <taxon>Micromonosporales</taxon>
        <taxon>Micromonosporaceae</taxon>
        <taxon>Couchioplanes</taxon>
    </lineage>
</organism>
<dbReference type="RefSeq" id="WP_143162788.1">
    <property type="nucleotide sequence ID" value="NZ_RJKL01000001.1"/>
</dbReference>
<dbReference type="Proteomes" id="UP000271683">
    <property type="component" value="Unassembled WGS sequence"/>
</dbReference>
<dbReference type="AlphaFoldDB" id="A0A3N1GMK2"/>
<accession>A0A3N1GMK2</accession>
<reference evidence="1 2" key="1">
    <citation type="submission" date="2018-11" db="EMBL/GenBank/DDBJ databases">
        <title>Sequencing the genomes of 1000 actinobacteria strains.</title>
        <authorList>
            <person name="Klenk H.-P."/>
        </authorList>
    </citation>
    <scope>NUCLEOTIDE SEQUENCE [LARGE SCALE GENOMIC DNA]</scope>
    <source>
        <strain evidence="1 2">DSM 43634</strain>
    </source>
</reference>
<proteinExistence type="predicted"/>
<evidence type="ECO:0000313" key="1">
    <source>
        <dbReference type="EMBL" id="ROP31480.1"/>
    </source>
</evidence>
<evidence type="ECO:0000313" key="2">
    <source>
        <dbReference type="Proteomes" id="UP000271683"/>
    </source>
</evidence>